<dbReference type="Proteomes" id="UP001195483">
    <property type="component" value="Unassembled WGS sequence"/>
</dbReference>
<dbReference type="EMBL" id="JAEAOA010001141">
    <property type="protein sequence ID" value="KAK3606967.1"/>
    <property type="molecule type" value="Genomic_DNA"/>
</dbReference>
<reference evidence="1" key="1">
    <citation type="journal article" date="2021" name="Genome Biol. Evol.">
        <title>A High-Quality Reference Genome for a Parasitic Bivalve with Doubly Uniparental Inheritance (Bivalvia: Unionida).</title>
        <authorList>
            <person name="Smith C.H."/>
        </authorList>
    </citation>
    <scope>NUCLEOTIDE SEQUENCE</scope>
    <source>
        <strain evidence="1">CHS0354</strain>
    </source>
</reference>
<protein>
    <submittedName>
        <fullName evidence="1">Uncharacterized protein</fullName>
    </submittedName>
</protein>
<dbReference type="AlphaFoldDB" id="A0AAE0TAU3"/>
<organism evidence="1 2">
    <name type="scientific">Potamilus streckersoni</name>
    <dbReference type="NCBI Taxonomy" id="2493646"/>
    <lineage>
        <taxon>Eukaryota</taxon>
        <taxon>Metazoa</taxon>
        <taxon>Spiralia</taxon>
        <taxon>Lophotrochozoa</taxon>
        <taxon>Mollusca</taxon>
        <taxon>Bivalvia</taxon>
        <taxon>Autobranchia</taxon>
        <taxon>Heteroconchia</taxon>
        <taxon>Palaeoheterodonta</taxon>
        <taxon>Unionida</taxon>
        <taxon>Unionoidea</taxon>
        <taxon>Unionidae</taxon>
        <taxon>Ambleminae</taxon>
        <taxon>Lampsilini</taxon>
        <taxon>Potamilus</taxon>
    </lineage>
</organism>
<evidence type="ECO:0000313" key="2">
    <source>
        <dbReference type="Proteomes" id="UP001195483"/>
    </source>
</evidence>
<proteinExistence type="predicted"/>
<gene>
    <name evidence="1" type="ORF">CHS0354_018563</name>
</gene>
<accession>A0AAE0TAU3</accession>
<comment type="caution">
    <text evidence="1">The sequence shown here is derived from an EMBL/GenBank/DDBJ whole genome shotgun (WGS) entry which is preliminary data.</text>
</comment>
<keyword evidence="2" id="KW-1185">Reference proteome</keyword>
<name>A0AAE0TAU3_9BIVA</name>
<evidence type="ECO:0000313" key="1">
    <source>
        <dbReference type="EMBL" id="KAK3606967.1"/>
    </source>
</evidence>
<reference evidence="1" key="2">
    <citation type="journal article" date="2021" name="Genome Biol. Evol.">
        <title>Developing a high-quality reference genome for a parasitic bivalve with doubly uniparental inheritance (Bivalvia: Unionida).</title>
        <authorList>
            <person name="Smith C.H."/>
        </authorList>
    </citation>
    <scope>NUCLEOTIDE SEQUENCE</scope>
    <source>
        <strain evidence="1">CHS0354</strain>
        <tissue evidence="1">Mantle</tissue>
    </source>
</reference>
<reference evidence="1" key="3">
    <citation type="submission" date="2023-05" db="EMBL/GenBank/DDBJ databases">
        <authorList>
            <person name="Smith C.H."/>
        </authorList>
    </citation>
    <scope>NUCLEOTIDE SEQUENCE</scope>
    <source>
        <strain evidence="1">CHS0354</strain>
        <tissue evidence="1">Mantle</tissue>
    </source>
</reference>
<sequence>MQGAQSGSRLRGIGRYTLSLAKAIVRNRGQHEVFLILNDLFPESVNDIREAIKGILPKENILLWYAPGPTKMCEPQNIRRQKIALLLQTYFKAQEFLALPAEKMSVVYNACDDVFRPITLTEAERAAFMINVFFTVGEQTRVKSVQTDRGIFLTS</sequence>